<evidence type="ECO:0000256" key="1">
    <source>
        <dbReference type="SAM" id="SignalP"/>
    </source>
</evidence>
<organism evidence="2">
    <name type="scientific">Eucampia antarctica</name>
    <dbReference type="NCBI Taxonomy" id="49252"/>
    <lineage>
        <taxon>Eukaryota</taxon>
        <taxon>Sar</taxon>
        <taxon>Stramenopiles</taxon>
        <taxon>Ochrophyta</taxon>
        <taxon>Bacillariophyta</taxon>
        <taxon>Mediophyceae</taxon>
        <taxon>Biddulphiophycidae</taxon>
        <taxon>Hemiaulales</taxon>
        <taxon>Hemiaulaceae</taxon>
        <taxon>Eucampia</taxon>
    </lineage>
</organism>
<evidence type="ECO:0008006" key="3">
    <source>
        <dbReference type="Google" id="ProtNLM"/>
    </source>
</evidence>
<feature type="signal peptide" evidence="1">
    <location>
        <begin position="1"/>
        <end position="21"/>
    </location>
</feature>
<protein>
    <recommendedName>
        <fullName evidence="3">DUF2997 domain-containing protein</fullName>
    </recommendedName>
</protein>
<feature type="chain" id="PRO_5031398603" description="DUF2997 domain-containing protein" evidence="1">
    <location>
        <begin position="22"/>
        <end position="122"/>
    </location>
</feature>
<evidence type="ECO:0000313" key="2">
    <source>
        <dbReference type="EMBL" id="CAD9689612.1"/>
    </source>
</evidence>
<name>A0A7S2WI93_9STRA</name>
<sequence>MMSFTIKQFVVFVGFISVCNGFVSSPTRHAFAPASQSSRLFSDSMERIEFKIFPDGRIEETVIGVKGTNCQKITEELNAALGKVVASKPTEEMFEEKITISETVSVQNSDSSSTGWDGASSW</sequence>
<proteinExistence type="predicted"/>
<keyword evidence="1" id="KW-0732">Signal</keyword>
<dbReference type="AlphaFoldDB" id="A0A7S2WI93"/>
<reference evidence="2" key="1">
    <citation type="submission" date="2021-01" db="EMBL/GenBank/DDBJ databases">
        <authorList>
            <person name="Corre E."/>
            <person name="Pelletier E."/>
            <person name="Niang G."/>
            <person name="Scheremetjew M."/>
            <person name="Finn R."/>
            <person name="Kale V."/>
            <person name="Holt S."/>
            <person name="Cochrane G."/>
            <person name="Meng A."/>
            <person name="Brown T."/>
            <person name="Cohen L."/>
        </authorList>
    </citation>
    <scope>NUCLEOTIDE SEQUENCE</scope>
    <source>
        <strain evidence="2">CCMP1452</strain>
    </source>
</reference>
<gene>
    <name evidence="2" type="ORF">EANT1437_LOCUS12070</name>
</gene>
<accession>A0A7S2WI93</accession>
<dbReference type="InterPro" id="IPR021375">
    <property type="entry name" value="DUF2997"/>
</dbReference>
<dbReference type="EMBL" id="HBHI01023479">
    <property type="protein sequence ID" value="CAD9689612.1"/>
    <property type="molecule type" value="Transcribed_RNA"/>
</dbReference>
<dbReference type="Pfam" id="PF11211">
    <property type="entry name" value="DUF2997"/>
    <property type="match status" value="1"/>
</dbReference>